<dbReference type="AlphaFoldDB" id="A0A6A6UBU2"/>
<proteinExistence type="predicted"/>
<feature type="compositionally biased region" description="Basic residues" evidence="1">
    <location>
        <begin position="17"/>
        <end position="29"/>
    </location>
</feature>
<feature type="region of interest" description="Disordered" evidence="1">
    <location>
        <begin position="17"/>
        <end position="61"/>
    </location>
</feature>
<evidence type="ECO:0000256" key="1">
    <source>
        <dbReference type="SAM" id="MobiDB-lite"/>
    </source>
</evidence>
<dbReference type="Proteomes" id="UP000799302">
    <property type="component" value="Unassembled WGS sequence"/>
</dbReference>
<feature type="compositionally biased region" description="Polar residues" evidence="1">
    <location>
        <begin position="40"/>
        <end position="52"/>
    </location>
</feature>
<feature type="compositionally biased region" description="Acidic residues" evidence="1">
    <location>
        <begin position="97"/>
        <end position="108"/>
    </location>
</feature>
<sequence length="108" mass="12543">MVLTILTARKRTVLPPRVSRRRARVRPRRAPVCSELPSDMSRNPEPSLSQIPSKPKEDKPWPRGCPLCQDRFCSLLCPYLKAEGKRQAKLKRKIDELEPVDEEEDEHK</sequence>
<dbReference type="EMBL" id="MU004235">
    <property type="protein sequence ID" value="KAF2669602.1"/>
    <property type="molecule type" value="Genomic_DNA"/>
</dbReference>
<gene>
    <name evidence="2" type="ORF">BT63DRAFT_440215</name>
</gene>
<evidence type="ECO:0000313" key="2">
    <source>
        <dbReference type="EMBL" id="KAF2669602.1"/>
    </source>
</evidence>
<accession>A0A6A6UBU2</accession>
<protein>
    <submittedName>
        <fullName evidence="2">Uncharacterized protein</fullName>
    </submittedName>
</protein>
<name>A0A6A6UBU2_9PEZI</name>
<evidence type="ECO:0000313" key="3">
    <source>
        <dbReference type="Proteomes" id="UP000799302"/>
    </source>
</evidence>
<keyword evidence="3" id="KW-1185">Reference proteome</keyword>
<organism evidence="2 3">
    <name type="scientific">Microthyrium microscopicum</name>
    <dbReference type="NCBI Taxonomy" id="703497"/>
    <lineage>
        <taxon>Eukaryota</taxon>
        <taxon>Fungi</taxon>
        <taxon>Dikarya</taxon>
        <taxon>Ascomycota</taxon>
        <taxon>Pezizomycotina</taxon>
        <taxon>Dothideomycetes</taxon>
        <taxon>Dothideomycetes incertae sedis</taxon>
        <taxon>Microthyriales</taxon>
        <taxon>Microthyriaceae</taxon>
        <taxon>Microthyrium</taxon>
    </lineage>
</organism>
<feature type="region of interest" description="Disordered" evidence="1">
    <location>
        <begin position="86"/>
        <end position="108"/>
    </location>
</feature>
<reference evidence="2" key="1">
    <citation type="journal article" date="2020" name="Stud. Mycol.">
        <title>101 Dothideomycetes genomes: a test case for predicting lifestyles and emergence of pathogens.</title>
        <authorList>
            <person name="Haridas S."/>
            <person name="Albert R."/>
            <person name="Binder M."/>
            <person name="Bloem J."/>
            <person name="Labutti K."/>
            <person name="Salamov A."/>
            <person name="Andreopoulos B."/>
            <person name="Baker S."/>
            <person name="Barry K."/>
            <person name="Bills G."/>
            <person name="Bluhm B."/>
            <person name="Cannon C."/>
            <person name="Castanera R."/>
            <person name="Culley D."/>
            <person name="Daum C."/>
            <person name="Ezra D."/>
            <person name="Gonzalez J."/>
            <person name="Henrissat B."/>
            <person name="Kuo A."/>
            <person name="Liang C."/>
            <person name="Lipzen A."/>
            <person name="Lutzoni F."/>
            <person name="Magnuson J."/>
            <person name="Mondo S."/>
            <person name="Nolan M."/>
            <person name="Ohm R."/>
            <person name="Pangilinan J."/>
            <person name="Park H.-J."/>
            <person name="Ramirez L."/>
            <person name="Alfaro M."/>
            <person name="Sun H."/>
            <person name="Tritt A."/>
            <person name="Yoshinaga Y."/>
            <person name="Zwiers L.-H."/>
            <person name="Turgeon B."/>
            <person name="Goodwin S."/>
            <person name="Spatafora J."/>
            <person name="Crous P."/>
            <person name="Grigoriev I."/>
        </authorList>
    </citation>
    <scope>NUCLEOTIDE SEQUENCE</scope>
    <source>
        <strain evidence="2">CBS 115976</strain>
    </source>
</reference>